<dbReference type="SUPFAM" id="SSF55781">
    <property type="entry name" value="GAF domain-like"/>
    <property type="match status" value="1"/>
</dbReference>
<dbReference type="InterPro" id="IPR005471">
    <property type="entry name" value="Tscrpt_reg_IclR_N"/>
</dbReference>
<dbReference type="InterPro" id="IPR029016">
    <property type="entry name" value="GAF-like_dom_sf"/>
</dbReference>
<evidence type="ECO:0000313" key="6">
    <source>
        <dbReference type="EMBL" id="SCZ64629.1"/>
    </source>
</evidence>
<keyword evidence="1" id="KW-0805">Transcription regulation</keyword>
<dbReference type="GO" id="GO:0003677">
    <property type="term" value="F:DNA binding"/>
    <property type="evidence" value="ECO:0007669"/>
    <property type="project" value="UniProtKB-KW"/>
</dbReference>
<dbReference type="PANTHER" id="PTHR30136:SF35">
    <property type="entry name" value="HTH-TYPE TRANSCRIPTIONAL REGULATOR RV1719"/>
    <property type="match status" value="1"/>
</dbReference>
<evidence type="ECO:0000313" key="7">
    <source>
        <dbReference type="Proteomes" id="UP000198767"/>
    </source>
</evidence>
<dbReference type="RefSeq" id="WP_198511965.1">
    <property type="nucleotide sequence ID" value="NZ_CANLDO010000027.1"/>
</dbReference>
<dbReference type="GO" id="GO:0003700">
    <property type="term" value="F:DNA-binding transcription factor activity"/>
    <property type="evidence" value="ECO:0007669"/>
    <property type="project" value="TreeGrafter"/>
</dbReference>
<dbReference type="InterPro" id="IPR011991">
    <property type="entry name" value="ArsR-like_HTH"/>
</dbReference>
<evidence type="ECO:0000259" key="5">
    <source>
        <dbReference type="PROSITE" id="PS51078"/>
    </source>
</evidence>
<dbReference type="SUPFAM" id="SSF46785">
    <property type="entry name" value="Winged helix' DNA-binding domain"/>
    <property type="match status" value="1"/>
</dbReference>
<dbReference type="CDD" id="cd00090">
    <property type="entry name" value="HTH_ARSR"/>
    <property type="match status" value="1"/>
</dbReference>
<gene>
    <name evidence="6" type="ORF">SAMN04488118_105279</name>
</gene>
<feature type="domain" description="HTH iclR-type" evidence="4">
    <location>
        <begin position="10"/>
        <end position="71"/>
    </location>
</feature>
<keyword evidence="7" id="KW-1185">Reference proteome</keyword>
<dbReference type="SMART" id="SM00346">
    <property type="entry name" value="HTH_ICLR"/>
    <property type="match status" value="1"/>
</dbReference>
<protein>
    <submittedName>
        <fullName evidence="6">Transcriptional regulator, IclR family</fullName>
    </submittedName>
</protein>
<dbReference type="STRING" id="1156985.SAMN04488118_105279"/>
<dbReference type="Gene3D" id="1.10.10.10">
    <property type="entry name" value="Winged helix-like DNA-binding domain superfamily/Winged helix DNA-binding domain"/>
    <property type="match status" value="1"/>
</dbReference>
<sequence>MTQTSPKTAAPALTRGMKILELLASQDTPQRLTQISEHLGIAMSTAHTLCGALVEAGYVEKSDQNTYQLSLKILGLARSKIATYDIVPHFYDLCDQLPVIRQNGATLSVLDGPDVCFIAARNNPQPLGVTYRPGMTLPACCTASGRAMLAACSDDDVCTLYPEDLPQVTSANLKSRADLLKVLQQVRENGYSDEIAGTRPHMHSYGAAVTTSLGRTIAGVAIVMYDGDVTPKAETEAIAAVQTLGHRLSAFADFVI</sequence>
<dbReference type="Pfam" id="PF01614">
    <property type="entry name" value="IclR_C"/>
    <property type="match status" value="1"/>
</dbReference>
<evidence type="ECO:0000256" key="1">
    <source>
        <dbReference type="ARBA" id="ARBA00023015"/>
    </source>
</evidence>
<dbReference type="GO" id="GO:0045892">
    <property type="term" value="P:negative regulation of DNA-templated transcription"/>
    <property type="evidence" value="ECO:0007669"/>
    <property type="project" value="TreeGrafter"/>
</dbReference>
<dbReference type="Pfam" id="PF09339">
    <property type="entry name" value="HTH_IclR"/>
    <property type="match status" value="1"/>
</dbReference>
<reference evidence="6 7" key="1">
    <citation type="submission" date="2016-10" db="EMBL/GenBank/DDBJ databases">
        <authorList>
            <person name="de Groot N.N."/>
        </authorList>
    </citation>
    <scope>NUCLEOTIDE SEQUENCE [LARGE SCALE GENOMIC DNA]</scope>
    <source>
        <strain evidence="6 7">U95</strain>
    </source>
</reference>
<keyword evidence="3" id="KW-0804">Transcription</keyword>
<dbReference type="PANTHER" id="PTHR30136">
    <property type="entry name" value="HELIX-TURN-HELIX TRANSCRIPTIONAL REGULATOR, ICLR FAMILY"/>
    <property type="match status" value="1"/>
</dbReference>
<proteinExistence type="predicted"/>
<dbReference type="Gene3D" id="3.30.450.40">
    <property type="match status" value="1"/>
</dbReference>
<evidence type="ECO:0000259" key="4">
    <source>
        <dbReference type="PROSITE" id="PS51077"/>
    </source>
</evidence>
<feature type="domain" description="IclR-ED" evidence="5">
    <location>
        <begin position="72"/>
        <end position="254"/>
    </location>
</feature>
<dbReference type="EMBL" id="FMWG01000005">
    <property type="protein sequence ID" value="SCZ64629.1"/>
    <property type="molecule type" value="Genomic_DNA"/>
</dbReference>
<dbReference type="InterPro" id="IPR050707">
    <property type="entry name" value="HTH_MetabolicPath_Reg"/>
</dbReference>
<evidence type="ECO:0000256" key="2">
    <source>
        <dbReference type="ARBA" id="ARBA00023125"/>
    </source>
</evidence>
<accession>A0A1G5QU80</accession>
<dbReference type="InterPro" id="IPR014757">
    <property type="entry name" value="Tscrpt_reg_IclR_C"/>
</dbReference>
<evidence type="ECO:0000256" key="3">
    <source>
        <dbReference type="ARBA" id="ARBA00023163"/>
    </source>
</evidence>
<dbReference type="InterPro" id="IPR036390">
    <property type="entry name" value="WH_DNA-bd_sf"/>
</dbReference>
<name>A0A1G5QU80_9RHOB</name>
<keyword evidence="2" id="KW-0238">DNA-binding</keyword>
<dbReference type="PROSITE" id="PS51078">
    <property type="entry name" value="ICLR_ED"/>
    <property type="match status" value="1"/>
</dbReference>
<dbReference type="Proteomes" id="UP000198767">
    <property type="component" value="Unassembled WGS sequence"/>
</dbReference>
<dbReference type="InterPro" id="IPR036388">
    <property type="entry name" value="WH-like_DNA-bd_sf"/>
</dbReference>
<dbReference type="PROSITE" id="PS51077">
    <property type="entry name" value="HTH_ICLR"/>
    <property type="match status" value="1"/>
</dbReference>
<dbReference type="AlphaFoldDB" id="A0A1G5QU80"/>
<organism evidence="6 7">
    <name type="scientific">Epibacterium ulvae</name>
    <dbReference type="NCBI Taxonomy" id="1156985"/>
    <lineage>
        <taxon>Bacteria</taxon>
        <taxon>Pseudomonadati</taxon>
        <taxon>Pseudomonadota</taxon>
        <taxon>Alphaproteobacteria</taxon>
        <taxon>Rhodobacterales</taxon>
        <taxon>Roseobacteraceae</taxon>
        <taxon>Epibacterium</taxon>
    </lineage>
</organism>